<protein>
    <submittedName>
        <fullName evidence="3">Alkaline phosphatase family protein</fullName>
    </submittedName>
</protein>
<feature type="compositionally biased region" description="Basic and acidic residues" evidence="1">
    <location>
        <begin position="398"/>
        <end position="412"/>
    </location>
</feature>
<sequence length="424" mass="48054">MFPRIVLSLLVFLVLPLQAEAPVTPTIIISFDGFRWDYIDRFETPHIDRVIREGFRVKRVKPSFPSLTFPNHVSLLTGLHPHRHGIVGNHMYDPVLQREFHSSAATGTDDPRWYRAPMLWEIAREAGMKTAAFFWVGSEMQGRHPDRFFKFTYKIPISKRLDQLERWLDPADHPSPELMLLYFFESDTAGHDHGPVSQEVKACVAELDAAVGRITRMLEQHKREAHLLFVSDHGMTPMLGKGLSLKKIKDSVPADHFDRLIHNWSIVDLFVKNPTAERIDKVLANLPTSPHIKWYRREAVPHPTHPMRNGHIMGLLATGTQVQEQEWSDVKGGHGFDIDHPDMGATCFGKSPAIKPGSVLERTDIVDFFPLVLHLMKLPQRKVDGRLAVWSPILLDPSGRESKPMDRKKGGQDADNSGLGANGQ</sequence>
<dbReference type="SUPFAM" id="SSF53649">
    <property type="entry name" value="Alkaline phosphatase-like"/>
    <property type="match status" value="1"/>
</dbReference>
<dbReference type="EMBL" id="CP071793">
    <property type="protein sequence ID" value="QTD52141.1"/>
    <property type="molecule type" value="Genomic_DNA"/>
</dbReference>
<keyword evidence="2" id="KW-0732">Signal</keyword>
<dbReference type="CDD" id="cd16018">
    <property type="entry name" value="Enpp"/>
    <property type="match status" value="1"/>
</dbReference>
<keyword evidence="4" id="KW-1185">Reference proteome</keyword>
<dbReference type="InterPro" id="IPR002591">
    <property type="entry name" value="Phosphodiest/P_Trfase"/>
</dbReference>
<feature type="signal peptide" evidence="2">
    <location>
        <begin position="1"/>
        <end position="19"/>
    </location>
</feature>
<dbReference type="RefSeq" id="WP_237382250.1">
    <property type="nucleotide sequence ID" value="NZ_CP071793.1"/>
</dbReference>
<evidence type="ECO:0000313" key="3">
    <source>
        <dbReference type="EMBL" id="QTD52141.1"/>
    </source>
</evidence>
<proteinExistence type="predicted"/>
<dbReference type="Pfam" id="PF01663">
    <property type="entry name" value="Phosphodiest"/>
    <property type="match status" value="1"/>
</dbReference>
<organism evidence="3 4">
    <name type="scientific">Sulfidibacter corallicola</name>
    <dbReference type="NCBI Taxonomy" id="2818388"/>
    <lineage>
        <taxon>Bacteria</taxon>
        <taxon>Pseudomonadati</taxon>
        <taxon>Acidobacteriota</taxon>
        <taxon>Holophagae</taxon>
        <taxon>Acanthopleuribacterales</taxon>
        <taxon>Acanthopleuribacteraceae</taxon>
        <taxon>Sulfidibacter</taxon>
    </lineage>
</organism>
<dbReference type="KEGG" id="scor:J3U87_06670"/>
<dbReference type="InterPro" id="IPR017850">
    <property type="entry name" value="Alkaline_phosphatase_core_sf"/>
</dbReference>
<evidence type="ECO:0000256" key="1">
    <source>
        <dbReference type="SAM" id="MobiDB-lite"/>
    </source>
</evidence>
<dbReference type="PANTHER" id="PTHR10151">
    <property type="entry name" value="ECTONUCLEOTIDE PYROPHOSPHATASE/PHOSPHODIESTERASE"/>
    <property type="match status" value="1"/>
</dbReference>
<dbReference type="Proteomes" id="UP000663929">
    <property type="component" value="Chromosome"/>
</dbReference>
<dbReference type="AlphaFoldDB" id="A0A8A4TSW6"/>
<accession>A0A8A4TSW6</accession>
<evidence type="ECO:0000313" key="4">
    <source>
        <dbReference type="Proteomes" id="UP000663929"/>
    </source>
</evidence>
<dbReference type="PANTHER" id="PTHR10151:SF120">
    <property type="entry name" value="BIS(5'-ADENOSYL)-TRIPHOSPHATASE"/>
    <property type="match status" value="1"/>
</dbReference>
<gene>
    <name evidence="3" type="ORF">J3U87_06670</name>
</gene>
<name>A0A8A4TSW6_SULCO</name>
<reference evidence="3" key="1">
    <citation type="submission" date="2021-03" db="EMBL/GenBank/DDBJ databases">
        <title>Acanthopleuribacteraceae sp. M133.</title>
        <authorList>
            <person name="Wang G."/>
        </authorList>
    </citation>
    <scope>NUCLEOTIDE SEQUENCE</scope>
    <source>
        <strain evidence="3">M133</strain>
    </source>
</reference>
<evidence type="ECO:0000256" key="2">
    <source>
        <dbReference type="SAM" id="SignalP"/>
    </source>
</evidence>
<feature type="chain" id="PRO_5035286427" evidence="2">
    <location>
        <begin position="20"/>
        <end position="424"/>
    </location>
</feature>
<feature type="region of interest" description="Disordered" evidence="1">
    <location>
        <begin position="395"/>
        <end position="424"/>
    </location>
</feature>
<dbReference type="GO" id="GO:0016787">
    <property type="term" value="F:hydrolase activity"/>
    <property type="evidence" value="ECO:0007669"/>
    <property type="project" value="UniProtKB-ARBA"/>
</dbReference>
<dbReference type="Gene3D" id="3.40.720.10">
    <property type="entry name" value="Alkaline Phosphatase, subunit A"/>
    <property type="match status" value="1"/>
</dbReference>